<evidence type="ECO:0000256" key="9">
    <source>
        <dbReference type="ARBA" id="ARBA00022741"/>
    </source>
</evidence>
<sequence>VLKAASRHVDKTLYIHLDPQAKSNLLDKQHLSICSHIITSIYSQSPSHCNDIDVRVLMAGFKNSSEIPLRTNYNIDLVMFDRTNYGSELSDLEMRYKSFTMNDKRKEIFLFERELANTETADALLSVQNENANNVYCHVVLGGTFDRIHNGHKILLSEALLRCKNRLTVGVADGPLLKNKTLKELVEPCERRLQNVRELLQDIDPTVEYNVVQILDPMGPARWDAKLELIVASAETKKGVTLINDTRKEDGLNVLNSHVIDLVNNECRASAEEEEKISSSSMRMRLLGSLIKPIEPNTSIPDSPYIIGLTGGSASGKSSVSNRFAKLGASVIDCDKLGHEAYLKGTECYSSLIKVFGSDIVNPDGEINRKALGLKVFNNKDALEKLNSIVWPEIARLANEQIKAISARGVKIVILDAAVLLEAKWELICHQIWVCVIKRDEAIRRIVERDGKTKEEAERRISYQLSNEDRVAKAHMVFCTQWSGEYTQQQCEKAWKTTMTVIAEKDSDWKAQL</sequence>
<evidence type="ECO:0000256" key="6">
    <source>
        <dbReference type="ARBA" id="ARBA00022553"/>
    </source>
</evidence>
<dbReference type="Pfam" id="PF01467">
    <property type="entry name" value="CTP_transf_like"/>
    <property type="match status" value="1"/>
</dbReference>
<name>A0AAN8WH27_HALRR</name>
<evidence type="ECO:0000256" key="17">
    <source>
        <dbReference type="ARBA" id="ARBA00060565"/>
    </source>
</evidence>
<comment type="subunit">
    <text evidence="3">Monomer.</text>
</comment>
<evidence type="ECO:0000256" key="13">
    <source>
        <dbReference type="ARBA" id="ARBA00023268"/>
    </source>
</evidence>
<keyword evidence="6" id="KW-0597">Phosphoprotein</keyword>
<dbReference type="GO" id="GO:0004140">
    <property type="term" value="F:dephospho-CoA kinase activity"/>
    <property type="evidence" value="ECO:0007669"/>
    <property type="project" value="UniProtKB-EC"/>
</dbReference>
<reference evidence="23 24" key="1">
    <citation type="submission" date="2023-11" db="EMBL/GenBank/DDBJ databases">
        <title>Halocaridina rubra genome assembly.</title>
        <authorList>
            <person name="Smith C."/>
        </authorList>
    </citation>
    <scope>NUCLEOTIDE SEQUENCE [LARGE SCALE GENOMIC DNA]</scope>
    <source>
        <strain evidence="23">EP-1</strain>
        <tissue evidence="23">Whole</tissue>
    </source>
</reference>
<comment type="function">
    <text evidence="16">Bifunctional enzyme that catalyzes the fourth and fifth sequential steps of CoA biosynthetic pathway. The fourth reaction is catalyzed by the phosphopantetheine adenylyltransferase, coded by the coaD domain; the fifth reaction is catalyzed by the dephospho-CoA kinase, coded by the coaE domain. May act as a point of CoA biosynthesis regulation.</text>
</comment>
<evidence type="ECO:0000313" key="23">
    <source>
        <dbReference type="EMBL" id="KAK7006498.1"/>
    </source>
</evidence>
<evidence type="ECO:0000256" key="3">
    <source>
        <dbReference type="ARBA" id="ARBA00011245"/>
    </source>
</evidence>
<evidence type="ECO:0000256" key="4">
    <source>
        <dbReference type="ARBA" id="ARBA00012392"/>
    </source>
</evidence>
<dbReference type="GO" id="GO:0015937">
    <property type="term" value="P:coenzyme A biosynthetic process"/>
    <property type="evidence" value="ECO:0007669"/>
    <property type="project" value="InterPro"/>
</dbReference>
<dbReference type="InterPro" id="IPR027417">
    <property type="entry name" value="P-loop_NTPase"/>
</dbReference>
<evidence type="ECO:0000256" key="18">
    <source>
        <dbReference type="ARBA" id="ARBA00060696"/>
    </source>
</evidence>
<keyword evidence="13" id="KW-0511">Multifunctional enzyme</keyword>
<keyword evidence="7" id="KW-0808">Transferase</keyword>
<feature type="domain" description="Cytidyltransferase-like" evidence="22">
    <location>
        <begin position="140"/>
        <end position="284"/>
    </location>
</feature>
<evidence type="ECO:0000313" key="24">
    <source>
        <dbReference type="Proteomes" id="UP001381693"/>
    </source>
</evidence>
<comment type="pathway">
    <text evidence="17">Cofactor biosynthesis; coenzyme A biosynthesis; CoA from (R)-pantothenate: step 4/5.</text>
</comment>
<dbReference type="InterPro" id="IPR004821">
    <property type="entry name" value="Cyt_trans-like"/>
</dbReference>
<dbReference type="Gene3D" id="3.40.50.300">
    <property type="entry name" value="P-loop containing nucleotide triphosphate hydrolases"/>
    <property type="match status" value="1"/>
</dbReference>
<evidence type="ECO:0000256" key="21">
    <source>
        <dbReference type="ARBA" id="ARBA00067394"/>
    </source>
</evidence>
<dbReference type="GO" id="GO:0005524">
    <property type="term" value="F:ATP binding"/>
    <property type="evidence" value="ECO:0007669"/>
    <property type="project" value="UniProtKB-KW"/>
</dbReference>
<dbReference type="NCBIfam" id="TIGR00152">
    <property type="entry name" value="dephospho-CoA kinase"/>
    <property type="match status" value="1"/>
</dbReference>
<comment type="caution">
    <text evidence="23">The sequence shown here is derived from an EMBL/GenBank/DDBJ whole genome shotgun (WGS) entry which is preliminary data.</text>
</comment>
<dbReference type="EMBL" id="JAXCGZ010023695">
    <property type="protein sequence ID" value="KAK7006498.1"/>
    <property type="molecule type" value="Genomic_DNA"/>
</dbReference>
<dbReference type="CDD" id="cd02022">
    <property type="entry name" value="DPCK"/>
    <property type="match status" value="1"/>
</dbReference>
<evidence type="ECO:0000256" key="20">
    <source>
        <dbReference type="ARBA" id="ARBA00066359"/>
    </source>
</evidence>
<dbReference type="SUPFAM" id="SSF52540">
    <property type="entry name" value="P-loop containing nucleoside triphosphate hydrolases"/>
    <property type="match status" value="1"/>
</dbReference>
<dbReference type="FunFam" id="3.40.50.620:FF:000089">
    <property type="entry name" value="Bifunctional coenzyme A synthase"/>
    <property type="match status" value="1"/>
</dbReference>
<comment type="similarity">
    <text evidence="19">In the central section; belongs to the eukaryotic CoaD family.</text>
</comment>
<keyword evidence="8" id="KW-0548">Nucleotidyltransferase</keyword>
<evidence type="ECO:0000256" key="7">
    <source>
        <dbReference type="ARBA" id="ARBA00022679"/>
    </source>
</evidence>
<evidence type="ECO:0000256" key="11">
    <source>
        <dbReference type="ARBA" id="ARBA00022840"/>
    </source>
</evidence>
<evidence type="ECO:0000256" key="5">
    <source>
        <dbReference type="ARBA" id="ARBA00022490"/>
    </source>
</evidence>
<dbReference type="NCBIfam" id="NF001985">
    <property type="entry name" value="PRK00777.1"/>
    <property type="match status" value="1"/>
</dbReference>
<dbReference type="GO" id="GO:0004595">
    <property type="term" value="F:pantetheine-phosphate adenylyltransferase activity"/>
    <property type="evidence" value="ECO:0007669"/>
    <property type="project" value="UniProtKB-EC"/>
</dbReference>
<dbReference type="Pfam" id="PF01121">
    <property type="entry name" value="CoaE"/>
    <property type="match status" value="1"/>
</dbReference>
<comment type="catalytic activity">
    <reaction evidence="15">
        <text>3'-dephospho-CoA + ATP = ADP + CoA + H(+)</text>
        <dbReference type="Rhea" id="RHEA:18245"/>
        <dbReference type="ChEBI" id="CHEBI:15378"/>
        <dbReference type="ChEBI" id="CHEBI:30616"/>
        <dbReference type="ChEBI" id="CHEBI:57287"/>
        <dbReference type="ChEBI" id="CHEBI:57328"/>
        <dbReference type="ChEBI" id="CHEBI:456216"/>
        <dbReference type="EC" id="2.7.1.24"/>
    </reaction>
    <physiologicalReaction direction="left-to-right" evidence="15">
        <dbReference type="Rhea" id="RHEA:18246"/>
    </physiologicalReaction>
</comment>
<dbReference type="HAMAP" id="MF_00376">
    <property type="entry name" value="Dephospho_CoA_kinase"/>
    <property type="match status" value="1"/>
</dbReference>
<gene>
    <name evidence="23" type="ORF">SK128_008536</name>
</gene>
<keyword evidence="11" id="KW-0067">ATP-binding</keyword>
<comment type="subcellular location">
    <subcellularLocation>
        <location evidence="2">Cytoplasm</location>
    </subcellularLocation>
    <subcellularLocation>
        <location evidence="1">Mitochondrion matrix</location>
    </subcellularLocation>
</comment>
<keyword evidence="5" id="KW-0963">Cytoplasm</keyword>
<dbReference type="PROSITE" id="PS51219">
    <property type="entry name" value="DPCK"/>
    <property type="match status" value="1"/>
</dbReference>
<dbReference type="PANTHER" id="PTHR10695:SF46">
    <property type="entry name" value="BIFUNCTIONAL COENZYME A SYNTHASE-RELATED"/>
    <property type="match status" value="1"/>
</dbReference>
<evidence type="ECO:0000256" key="14">
    <source>
        <dbReference type="ARBA" id="ARBA00051310"/>
    </source>
</evidence>
<organism evidence="23 24">
    <name type="scientific">Halocaridina rubra</name>
    <name type="common">Hawaiian red shrimp</name>
    <dbReference type="NCBI Taxonomy" id="373956"/>
    <lineage>
        <taxon>Eukaryota</taxon>
        <taxon>Metazoa</taxon>
        <taxon>Ecdysozoa</taxon>
        <taxon>Arthropoda</taxon>
        <taxon>Crustacea</taxon>
        <taxon>Multicrustacea</taxon>
        <taxon>Malacostraca</taxon>
        <taxon>Eumalacostraca</taxon>
        <taxon>Eucarida</taxon>
        <taxon>Decapoda</taxon>
        <taxon>Pleocyemata</taxon>
        <taxon>Caridea</taxon>
        <taxon>Atyoidea</taxon>
        <taxon>Atyidae</taxon>
        <taxon>Halocaridina</taxon>
    </lineage>
</organism>
<proteinExistence type="inferred from homology"/>
<comment type="catalytic activity">
    <reaction evidence="14">
        <text>(R)-4'-phosphopantetheine + ATP + H(+) = 3'-dephospho-CoA + diphosphate</text>
        <dbReference type="Rhea" id="RHEA:19801"/>
        <dbReference type="ChEBI" id="CHEBI:15378"/>
        <dbReference type="ChEBI" id="CHEBI:30616"/>
        <dbReference type="ChEBI" id="CHEBI:33019"/>
        <dbReference type="ChEBI" id="CHEBI:57328"/>
        <dbReference type="ChEBI" id="CHEBI:61723"/>
        <dbReference type="EC" id="2.7.7.3"/>
    </reaction>
    <physiologicalReaction direction="left-to-right" evidence="14">
        <dbReference type="Rhea" id="RHEA:19802"/>
    </physiologicalReaction>
</comment>
<dbReference type="InterPro" id="IPR014729">
    <property type="entry name" value="Rossmann-like_a/b/a_fold"/>
</dbReference>
<dbReference type="InterPro" id="IPR001977">
    <property type="entry name" value="Depp_CoAkinase"/>
</dbReference>
<evidence type="ECO:0000256" key="1">
    <source>
        <dbReference type="ARBA" id="ARBA00004305"/>
    </source>
</evidence>
<evidence type="ECO:0000256" key="16">
    <source>
        <dbReference type="ARBA" id="ARBA00059677"/>
    </source>
</evidence>
<comment type="pathway">
    <text evidence="18">Cofactor biosynthesis; coenzyme A biosynthesis; CoA from (R)-pantothenate: step 5/5.</text>
</comment>
<evidence type="ECO:0000256" key="10">
    <source>
        <dbReference type="ARBA" id="ARBA00022777"/>
    </source>
</evidence>
<evidence type="ECO:0000256" key="8">
    <source>
        <dbReference type="ARBA" id="ARBA00022695"/>
    </source>
</evidence>
<dbReference type="EC" id="2.7.7.3" evidence="4"/>
<dbReference type="GO" id="GO:0005759">
    <property type="term" value="C:mitochondrial matrix"/>
    <property type="evidence" value="ECO:0007669"/>
    <property type="project" value="UniProtKB-SubCell"/>
</dbReference>
<keyword evidence="10" id="KW-0418">Kinase</keyword>
<dbReference type="SUPFAM" id="SSF52374">
    <property type="entry name" value="Nucleotidylyl transferase"/>
    <property type="match status" value="1"/>
</dbReference>
<keyword evidence="12" id="KW-0496">Mitochondrion</keyword>
<protein>
    <recommendedName>
        <fullName evidence="21">Bifunctional coenzyme A synthase</fullName>
        <ecNumber evidence="20">2.7.1.24</ecNumber>
        <ecNumber evidence="4">2.7.7.3</ecNumber>
    </recommendedName>
</protein>
<evidence type="ECO:0000256" key="15">
    <source>
        <dbReference type="ARBA" id="ARBA00051912"/>
    </source>
</evidence>
<dbReference type="Gene3D" id="3.40.50.620">
    <property type="entry name" value="HUPs"/>
    <property type="match status" value="1"/>
</dbReference>
<dbReference type="EC" id="2.7.1.24" evidence="20"/>
<keyword evidence="24" id="KW-1185">Reference proteome</keyword>
<dbReference type="Proteomes" id="UP001381693">
    <property type="component" value="Unassembled WGS sequence"/>
</dbReference>
<keyword evidence="9" id="KW-0547">Nucleotide-binding</keyword>
<evidence type="ECO:0000259" key="22">
    <source>
        <dbReference type="Pfam" id="PF01467"/>
    </source>
</evidence>
<evidence type="ECO:0000256" key="12">
    <source>
        <dbReference type="ARBA" id="ARBA00023128"/>
    </source>
</evidence>
<dbReference type="AlphaFoldDB" id="A0AAN8WH27"/>
<evidence type="ECO:0000256" key="2">
    <source>
        <dbReference type="ARBA" id="ARBA00004496"/>
    </source>
</evidence>
<dbReference type="NCBIfam" id="TIGR00125">
    <property type="entry name" value="cyt_tran_rel"/>
    <property type="match status" value="1"/>
</dbReference>
<feature type="non-terminal residue" evidence="23">
    <location>
        <position position="1"/>
    </location>
</feature>
<dbReference type="FunFam" id="3.40.50.300:FF:000899">
    <property type="entry name" value="Bifunctional coenzyme A synthase"/>
    <property type="match status" value="1"/>
</dbReference>
<evidence type="ECO:0000256" key="19">
    <source>
        <dbReference type="ARBA" id="ARBA00061673"/>
    </source>
</evidence>
<dbReference type="PANTHER" id="PTHR10695">
    <property type="entry name" value="DEPHOSPHO-COA KINASE-RELATED"/>
    <property type="match status" value="1"/>
</dbReference>
<accession>A0AAN8WH27</accession>